<dbReference type="GeneID" id="3500105"/>
<dbReference type="STRING" id="5875.Q4N0X8"/>
<dbReference type="PANTHER" id="PTHR23019">
    <property type="entry name" value="NUCLEAR PORE MEMBRANE GLYCOPROTEIN GP210-RELATED"/>
    <property type="match status" value="1"/>
</dbReference>
<keyword evidence="5" id="KW-1185">Reference proteome</keyword>
<dbReference type="EMBL" id="AAGK01000005">
    <property type="protein sequence ID" value="EAN30903.1"/>
    <property type="molecule type" value="Genomic_DNA"/>
</dbReference>
<evidence type="ECO:0000256" key="2">
    <source>
        <dbReference type="SAM" id="Phobius"/>
    </source>
</evidence>
<dbReference type="VEuPathDB" id="PiroplasmaDB:TpMuguga_03g00168"/>
<reference evidence="4 5" key="1">
    <citation type="journal article" date="2005" name="Science">
        <title>Genome sequence of Theileria parva, a bovine pathogen that transforms lymphocytes.</title>
        <authorList>
            <person name="Gardner M.J."/>
            <person name="Bishop R."/>
            <person name="Shah T."/>
            <person name="de Villiers E.P."/>
            <person name="Carlton J.M."/>
            <person name="Hall N."/>
            <person name="Ren Q."/>
            <person name="Paulsen I.T."/>
            <person name="Pain A."/>
            <person name="Berriman M."/>
            <person name="Wilson R.J.M."/>
            <person name="Sato S."/>
            <person name="Ralph S.A."/>
            <person name="Mann D.J."/>
            <person name="Xiong Z."/>
            <person name="Shallom S.J."/>
            <person name="Weidman J."/>
            <person name="Jiang L."/>
            <person name="Lynn J."/>
            <person name="Weaver B."/>
            <person name="Shoaibi A."/>
            <person name="Domingo A.R."/>
            <person name="Wasawo D."/>
            <person name="Crabtree J."/>
            <person name="Wortman J.R."/>
            <person name="Haas B."/>
            <person name="Angiuoli S.V."/>
            <person name="Creasy T.H."/>
            <person name="Lu C."/>
            <person name="Suh B."/>
            <person name="Silva J.C."/>
            <person name="Utterback T.R."/>
            <person name="Feldblyum T.V."/>
            <person name="Pertea M."/>
            <person name="Allen J."/>
            <person name="Nierman W.C."/>
            <person name="Taracha E.L.N."/>
            <person name="Salzberg S.L."/>
            <person name="White O.R."/>
            <person name="Fitzhugh H.A."/>
            <person name="Morzaria S."/>
            <person name="Venter J.C."/>
            <person name="Fraser C.M."/>
            <person name="Nene V."/>
        </authorList>
    </citation>
    <scope>NUCLEOTIDE SEQUENCE [LARGE SCALE GENOMIC DNA]</scope>
    <source>
        <strain evidence="4 5">Muguga</strain>
    </source>
</reference>
<dbReference type="PANTHER" id="PTHR23019:SF0">
    <property type="entry name" value="NUCLEAR PORE MEMBRANE GLYCOPROTEIN 210"/>
    <property type="match status" value="1"/>
</dbReference>
<accession>Q4N0X8</accession>
<feature type="signal peptide" evidence="3">
    <location>
        <begin position="1"/>
        <end position="18"/>
    </location>
</feature>
<dbReference type="InterPro" id="IPR045197">
    <property type="entry name" value="NUP210-like"/>
</dbReference>
<keyword evidence="3" id="KW-0732">Signal</keyword>
<evidence type="ECO:0008006" key="6">
    <source>
        <dbReference type="Google" id="ProtNLM"/>
    </source>
</evidence>
<sequence length="2361" mass="269328">MFSKILVFALLNVFSALCNFSLVPSQVLLPRTSVYTSKRTHQPITVNTQIPLKIEPTLCVIWKIQDPQLLAFDKSNYTHPKSKVPGDSQDFEPYTPHELKNCLPSVVINTVPLNFKTDTLYNLEKNIKNIKNEKNEKKINTGSKSGLENVQTISDLRTFVFAYDSKFRFHGVTEVVISKLDHLTLETAYRKISKNQTFTLKLRGFDKVGNTFTSLEGLPFYLSFSGSRIFDVLDNEGELYSEKRASVLSQAEHFDLPENTTLVTDVLMLKGAKVGKTTLTFGLFLDEYSDVATPPVEFVVNDSVVLSHQQLYLLDNTSFQLTLKYPSSEYVYQYPNGNGDINLSNYEWSTDADADKLTLDKGLVQVHLHSESKETPPSDKPSTNEYKCVVYCKDKRTDQVLKTYVNVMKPHSVVIKHNSLGNFHTCLMNKDLLALKDFKMTKLADTQYEDYLNILSQSGGELSDCYNQKQEERGDVINLFEGNHYLFKLNLLTYNKNVFDSIDANAVSFNSTSADEDGLLTLMKQKDNYYVFKASNLGCQYYNVSYDLSRSENPEKLSNKYQICVLEQVKLQGFSTTKAKLKDGYPCAERPLVVLVGDEFELNPKGGSGRYRYELDNCHVENNKCVCNKKGSYQLKIVDSNNEENGLLVQVISTTIKSSKFLHVSGNTTVPELHNQVNVRLNQSFSLRLSLFGDLQGFKPMFKEKFEPEDSILYSFNYLTKPSYLIPFNEREKEMFGEDFSENMPRMLNYDKNVLEFKGVEKDPGGFLLLNFHTLACNTTKLYLNLELIKSLTDTPKRLDILQDQAGAKFAELVVNVYRDPVLYVSEKHQLPVLNLTTVTPHSEVLANIPLGGMLELNYKYGVPNVKPKLLSTGGGGANSVLHIEPLTPSDKDSGNGFMVYCLNLGSEDVSFEFLDYKKEYRIKCSMPKYNRIYPLNKLTSDLYELVQTSYEEDQNPSEKDQEVERRYTVNKNKVNRYVNLLFDSDNNLLLPSKLYRPHFNLYTQNDEELSSSQFEEISGSQLEEVGKDGEMMVFKLNDSFKGSGMKVVGVYRYENYPENYSETFNRLHKYKRFNQQLLNALKNSQWDRKNKTYIFQDTLHLNTVSNPSVVLVDSDSPEVYQKDLDVMYNRKFEYRLYVHGGSGKYSLTTHTPNVKYSFSKLYAFDTEDSKRSFYHEDSIPDESLPVSVKDTHLVVNLFDNDKLRGSGRFLTFSSDESGDVILGIKDDDLLWQDTLKLNVHLRRPNNLKMYIHPISPAGSDRKNPKVQLMKEGEQLVFLDEKYKLGLECYHNTRKLLAKTTMLSFQLLDDNILMKIQSKGGHRSKVDKEELRSELMVRGEEEVEMKTVELGTSTLLVRDLEGTMKVPFKFKVSNKPLLSFEQLTVLPGTKFDVSFENIISYSNLVVKTTCTSGHCQGQEPDKENPYSLKFENLGTYNHDVEVMYSDNELTRLSHKLTTNVSRPVSMELNLPSLSESVNSGTEENKSEYLVERNSVHNLNVLVFDDKNNLFTPLYLNSPSLKFDYKFTNTCKLLNDPMNSTQLEEESNRNNVQLLVTEECELEVLLKYNNSVVQSKKVEFKIKPVETLFGDTETDEVEESDYRCGSMDMEESLSYGGVYEISKSFKSYPENKLKHLGNNLYKVTSEGSVMLTTDSNVYNLKLLRPTHFSLSPVRSEFSSETSESRSSRDTLEHDIMSSNTSKLSFNLNLYSNRSRLRMPLNSKFTLRFKDLSVFTYTLEKQLLTLTPSKIGETTMEILFNLGSGVTGGVSAGSSRSSGRVSGETRRSTGLEERLNRIYHLKNTVTDYSSELTAIQGAGVYLAGRAINTVVANIDVNTHEFSKLLKNKFTVKTFRPSFGTESEMTHINLTEILNTETKLKSKLSSNRGTYKVFLNMVTDSLNMLFTTSRLGTNNSSSRDSGRLFSVNALKDAYHCTGCQCRLQLKYKLESPVTLNDLQAANALMYEYYTRRRRDENMEDLMRMLSSPLYGLDDSMWNKELGAVRDSSVKVSLPGKQTFKNSTNDQFAVSTVPFNPSNFKFKQVNGSTILLLPNSAKGFKEDVVLGNTMNVEYYNYELKYKFSDQILDKLFYLKPSYRPYTGSEANETGDTSLIHRLGYDMVLINTYNRDWNILKNYLRTMSNDLLKGKHKVTLTLLNVLTTDGGKDSVKLLEQELEVHLPEIMLFVDGNGHILNEINESNFNNLIHAYPLNTSYKLHLTSDRFLLKTIEKSGQLTTFIVYCNASPELIQRAKEETGDEQLGDYLMVLDANDNIVAKIKINTDLSSIPTGGLKLSQLNILNRAKFSDLLHISVVVAILLFILFVHNTIKNSQFREPMVPIKLDRTLPKSFQHLYQTNYNYRSYG</sequence>
<feature type="chain" id="PRO_5004240909" description="Vitellogenin domain-containing protein" evidence="3">
    <location>
        <begin position="19"/>
        <end position="2361"/>
    </location>
</feature>
<protein>
    <recommendedName>
        <fullName evidence="6">Vitellogenin domain-containing protein</fullName>
    </recommendedName>
</protein>
<feature type="coiled-coil region" evidence="1">
    <location>
        <begin position="113"/>
        <end position="140"/>
    </location>
</feature>
<feature type="transmembrane region" description="Helical" evidence="2">
    <location>
        <begin position="2305"/>
        <end position="2325"/>
    </location>
</feature>
<evidence type="ECO:0000256" key="1">
    <source>
        <dbReference type="SAM" id="Coils"/>
    </source>
</evidence>
<dbReference type="RefSeq" id="XP_763186.1">
    <property type="nucleotide sequence ID" value="XM_758093.1"/>
</dbReference>
<keyword evidence="1" id="KW-0175">Coiled coil</keyword>
<dbReference type="InParanoid" id="Q4N0X8"/>
<dbReference type="Proteomes" id="UP000001949">
    <property type="component" value="Unassembled WGS sequence"/>
</dbReference>
<evidence type="ECO:0000256" key="3">
    <source>
        <dbReference type="SAM" id="SignalP"/>
    </source>
</evidence>
<gene>
    <name evidence="4" type="ordered locus">TP03_0168</name>
</gene>
<organism evidence="4 5">
    <name type="scientific">Theileria parva</name>
    <name type="common">East coast fever infection agent</name>
    <dbReference type="NCBI Taxonomy" id="5875"/>
    <lineage>
        <taxon>Eukaryota</taxon>
        <taxon>Sar</taxon>
        <taxon>Alveolata</taxon>
        <taxon>Apicomplexa</taxon>
        <taxon>Aconoidasida</taxon>
        <taxon>Piroplasmida</taxon>
        <taxon>Theileriidae</taxon>
        <taxon>Theileria</taxon>
    </lineage>
</organism>
<keyword evidence="2" id="KW-0812">Transmembrane</keyword>
<evidence type="ECO:0000313" key="5">
    <source>
        <dbReference type="Proteomes" id="UP000001949"/>
    </source>
</evidence>
<name>Q4N0X8_THEPA</name>
<dbReference type="OMA" id="NVMKPHS"/>
<proteinExistence type="predicted"/>
<keyword evidence="2" id="KW-1133">Transmembrane helix</keyword>
<evidence type="ECO:0000313" key="4">
    <source>
        <dbReference type="EMBL" id="EAN30903.1"/>
    </source>
</evidence>
<keyword evidence="2" id="KW-0472">Membrane</keyword>
<comment type="caution">
    <text evidence="4">The sequence shown here is derived from an EMBL/GenBank/DDBJ whole genome shotgun (WGS) entry which is preliminary data.</text>
</comment>
<dbReference type="eggNOG" id="ENOG502T0VY">
    <property type="taxonomic scope" value="Eukaryota"/>
</dbReference>
<dbReference type="KEGG" id="tpv:TP03_0168"/>